<dbReference type="Proteomes" id="UP000253303">
    <property type="component" value="Unassembled WGS sequence"/>
</dbReference>
<dbReference type="Pfam" id="PF13560">
    <property type="entry name" value="HTH_31"/>
    <property type="match status" value="1"/>
</dbReference>
<proteinExistence type="predicted"/>
<dbReference type="InterPro" id="IPR010982">
    <property type="entry name" value="Lambda_DNA-bd_dom_sf"/>
</dbReference>
<dbReference type="GO" id="GO:0003677">
    <property type="term" value="F:DNA binding"/>
    <property type="evidence" value="ECO:0007669"/>
    <property type="project" value="InterPro"/>
</dbReference>
<dbReference type="SUPFAM" id="SSF47413">
    <property type="entry name" value="lambda repressor-like DNA-binding domains"/>
    <property type="match status" value="1"/>
</dbReference>
<gene>
    <name evidence="1" type="ORF">DP939_02120</name>
</gene>
<evidence type="ECO:0000313" key="1">
    <source>
        <dbReference type="EMBL" id="RBQ21526.1"/>
    </source>
</evidence>
<sequence>MMATMDQEARKRLGEAVRRTRTAVGLSIDQAAEAGGMSPVTWSRVEQGKAVRELSYAGVERVFGWTAGSVGLVSKGKDPVNLPDAGQRAAITADEARRIARQLPLEVLRKIVREELRESAQGADLAAADRSRPWNEVIDALPDLSDTEKWLAINAITSWRSTQPQAKGDSEESA</sequence>
<dbReference type="Gene3D" id="1.10.260.40">
    <property type="entry name" value="lambda repressor-like DNA-binding domains"/>
    <property type="match status" value="1"/>
</dbReference>
<name>A0A366M5N5_9ACTN</name>
<evidence type="ECO:0000313" key="2">
    <source>
        <dbReference type="Proteomes" id="UP000253303"/>
    </source>
</evidence>
<accession>A0A366M5N5</accession>
<keyword evidence="2" id="KW-1185">Reference proteome</keyword>
<protein>
    <submittedName>
        <fullName evidence="1">Uncharacterized protein</fullName>
    </submittedName>
</protein>
<dbReference type="InterPro" id="IPR001387">
    <property type="entry name" value="Cro/C1-type_HTH"/>
</dbReference>
<organism evidence="1 2">
    <name type="scientific">Spongiactinospora rosea</name>
    <dbReference type="NCBI Taxonomy" id="2248750"/>
    <lineage>
        <taxon>Bacteria</taxon>
        <taxon>Bacillati</taxon>
        <taxon>Actinomycetota</taxon>
        <taxon>Actinomycetes</taxon>
        <taxon>Streptosporangiales</taxon>
        <taxon>Streptosporangiaceae</taxon>
        <taxon>Spongiactinospora</taxon>
    </lineage>
</organism>
<dbReference type="RefSeq" id="WP_113978205.1">
    <property type="nucleotide sequence ID" value="NZ_QMEY01000001.1"/>
</dbReference>
<dbReference type="AlphaFoldDB" id="A0A366M5N5"/>
<dbReference type="OrthoDB" id="3392420at2"/>
<comment type="caution">
    <text evidence="1">The sequence shown here is derived from an EMBL/GenBank/DDBJ whole genome shotgun (WGS) entry which is preliminary data.</text>
</comment>
<dbReference type="EMBL" id="QMEY01000001">
    <property type="protein sequence ID" value="RBQ21526.1"/>
    <property type="molecule type" value="Genomic_DNA"/>
</dbReference>
<dbReference type="CDD" id="cd00093">
    <property type="entry name" value="HTH_XRE"/>
    <property type="match status" value="1"/>
</dbReference>
<reference evidence="1 2" key="1">
    <citation type="submission" date="2018-06" db="EMBL/GenBank/DDBJ databases">
        <title>Sphaerisporangium craniellae sp. nov., isolated from a marine sponge in the South China Sea.</title>
        <authorList>
            <person name="Li L."/>
        </authorList>
    </citation>
    <scope>NUCLEOTIDE SEQUENCE [LARGE SCALE GENOMIC DNA]</scope>
    <source>
        <strain evidence="1 2">LHW63015</strain>
    </source>
</reference>